<keyword evidence="4" id="KW-0804">Transcription</keyword>
<dbReference type="InterPro" id="IPR036388">
    <property type="entry name" value="WH-like_DNA-bd_sf"/>
</dbReference>
<dbReference type="FunFam" id="1.10.10.10:FF:000001">
    <property type="entry name" value="LysR family transcriptional regulator"/>
    <property type="match status" value="1"/>
</dbReference>
<dbReference type="AlphaFoldDB" id="A0A1Y3XWD6"/>
<evidence type="ECO:0000256" key="2">
    <source>
        <dbReference type="ARBA" id="ARBA00023015"/>
    </source>
</evidence>
<dbReference type="PROSITE" id="PS50931">
    <property type="entry name" value="HTH_LYSR"/>
    <property type="match status" value="1"/>
</dbReference>
<dbReference type="SUPFAM" id="SSF53850">
    <property type="entry name" value="Periplasmic binding protein-like II"/>
    <property type="match status" value="1"/>
</dbReference>
<accession>A0A1Y3XWD6</accession>
<keyword evidence="7" id="KW-1185">Reference proteome</keyword>
<dbReference type="InterPro" id="IPR005119">
    <property type="entry name" value="LysR_subst-bd"/>
</dbReference>
<dbReference type="Proteomes" id="UP000195781">
    <property type="component" value="Unassembled WGS sequence"/>
</dbReference>
<reference evidence="7" key="1">
    <citation type="submission" date="2017-04" db="EMBL/GenBank/DDBJ databases">
        <title>Function of individual gut microbiota members based on whole genome sequencing of pure cultures obtained from chicken caecum.</title>
        <authorList>
            <person name="Medvecky M."/>
            <person name="Cejkova D."/>
            <person name="Polansky O."/>
            <person name="Karasova D."/>
            <person name="Kubasova T."/>
            <person name="Cizek A."/>
            <person name="Rychlik I."/>
        </authorList>
    </citation>
    <scope>NUCLEOTIDE SEQUENCE [LARGE SCALE GENOMIC DNA]</scope>
    <source>
        <strain evidence="7">An5</strain>
    </source>
</reference>
<dbReference type="Pfam" id="PF03466">
    <property type="entry name" value="LysR_substrate"/>
    <property type="match status" value="1"/>
</dbReference>
<dbReference type="GO" id="GO:0003700">
    <property type="term" value="F:DNA-binding transcription factor activity"/>
    <property type="evidence" value="ECO:0007669"/>
    <property type="project" value="InterPro"/>
</dbReference>
<dbReference type="PANTHER" id="PTHR30419">
    <property type="entry name" value="HTH-TYPE TRANSCRIPTIONAL REGULATOR YBHD"/>
    <property type="match status" value="1"/>
</dbReference>
<dbReference type="Pfam" id="PF00126">
    <property type="entry name" value="HTH_1"/>
    <property type="match status" value="1"/>
</dbReference>
<evidence type="ECO:0000259" key="5">
    <source>
        <dbReference type="PROSITE" id="PS50931"/>
    </source>
</evidence>
<keyword evidence="2" id="KW-0805">Transcription regulation</keyword>
<dbReference type="RefSeq" id="WP_094335775.1">
    <property type="nucleotide sequence ID" value="NZ_NFIE01000016.1"/>
</dbReference>
<protein>
    <submittedName>
        <fullName evidence="6">LysR family transcriptional regulator</fullName>
    </submittedName>
</protein>
<evidence type="ECO:0000256" key="1">
    <source>
        <dbReference type="ARBA" id="ARBA00009437"/>
    </source>
</evidence>
<dbReference type="OrthoDB" id="3183195at2"/>
<dbReference type="InterPro" id="IPR036390">
    <property type="entry name" value="WH_DNA-bd_sf"/>
</dbReference>
<dbReference type="PRINTS" id="PR00039">
    <property type="entry name" value="HTHLYSR"/>
</dbReference>
<gene>
    <name evidence="6" type="ORF">B5G02_07405</name>
</gene>
<dbReference type="Gene3D" id="3.40.190.290">
    <property type="match status" value="1"/>
</dbReference>
<evidence type="ECO:0000256" key="4">
    <source>
        <dbReference type="ARBA" id="ARBA00023163"/>
    </source>
</evidence>
<dbReference type="SUPFAM" id="SSF46785">
    <property type="entry name" value="Winged helix' DNA-binding domain"/>
    <property type="match status" value="1"/>
</dbReference>
<evidence type="ECO:0000313" key="6">
    <source>
        <dbReference type="EMBL" id="OUN87567.1"/>
    </source>
</evidence>
<dbReference type="CDD" id="cd05466">
    <property type="entry name" value="PBP2_LTTR_substrate"/>
    <property type="match status" value="1"/>
</dbReference>
<sequence>MEITALRRFLMIAREGTISGAAAALHISQPSLSRQMQELERELGTTLFARGKRRIELTEAGMRLRTRAEEIVDLADRTEAEFRVTGDALAGEVRIGGGETPAMSLVANVIAELQETYPLMRFSLHSGNAEDISDRLDTGRIDFGLFIGHTDLDKYEVLPLPARDTWGVFMRADDPLTARAAIRPEDIEDRPLILSQQSSRREMRSWFRRDFEDLDVVATYNLLYNAALLARRGIGYVVSLEGIVDTSPGSGLAFRPLEPALTADVFIAWKRYQVFSPAASAFLQRIRELWG</sequence>
<proteinExistence type="inferred from homology"/>
<dbReference type="PANTHER" id="PTHR30419:SF8">
    <property type="entry name" value="NITROGEN ASSIMILATION TRANSCRIPTIONAL ACTIVATOR-RELATED"/>
    <property type="match status" value="1"/>
</dbReference>
<name>A0A1Y3XWD6_9ACTN</name>
<evidence type="ECO:0000256" key="3">
    <source>
        <dbReference type="ARBA" id="ARBA00023125"/>
    </source>
</evidence>
<dbReference type="InterPro" id="IPR000847">
    <property type="entry name" value="LysR_HTH_N"/>
</dbReference>
<dbReference type="Gene3D" id="1.10.10.10">
    <property type="entry name" value="Winged helix-like DNA-binding domain superfamily/Winged helix DNA-binding domain"/>
    <property type="match status" value="1"/>
</dbReference>
<keyword evidence="3" id="KW-0238">DNA-binding</keyword>
<dbReference type="GO" id="GO:0005829">
    <property type="term" value="C:cytosol"/>
    <property type="evidence" value="ECO:0007669"/>
    <property type="project" value="TreeGrafter"/>
</dbReference>
<organism evidence="6 7">
    <name type="scientific">[Collinsella] massiliensis</name>
    <dbReference type="NCBI Taxonomy" id="1232426"/>
    <lineage>
        <taxon>Bacteria</taxon>
        <taxon>Bacillati</taxon>
        <taxon>Actinomycetota</taxon>
        <taxon>Coriobacteriia</taxon>
        <taxon>Coriobacteriales</taxon>
        <taxon>Coriobacteriaceae</taxon>
        <taxon>Enorma</taxon>
    </lineage>
</organism>
<dbReference type="InterPro" id="IPR050950">
    <property type="entry name" value="HTH-type_LysR_regulators"/>
</dbReference>
<dbReference type="GO" id="GO:0003677">
    <property type="term" value="F:DNA binding"/>
    <property type="evidence" value="ECO:0007669"/>
    <property type="project" value="UniProtKB-KW"/>
</dbReference>
<comment type="caution">
    <text evidence="6">The sequence shown here is derived from an EMBL/GenBank/DDBJ whole genome shotgun (WGS) entry which is preliminary data.</text>
</comment>
<dbReference type="EMBL" id="NFIE01000016">
    <property type="protein sequence ID" value="OUN87567.1"/>
    <property type="molecule type" value="Genomic_DNA"/>
</dbReference>
<evidence type="ECO:0000313" key="7">
    <source>
        <dbReference type="Proteomes" id="UP000195781"/>
    </source>
</evidence>
<feature type="domain" description="HTH lysR-type" evidence="5">
    <location>
        <begin position="1"/>
        <end position="58"/>
    </location>
</feature>
<comment type="similarity">
    <text evidence="1">Belongs to the LysR transcriptional regulatory family.</text>
</comment>